<keyword evidence="3" id="KW-1185">Reference proteome</keyword>
<dbReference type="Gene3D" id="3.40.50.2000">
    <property type="entry name" value="Glycogen Phosphorylase B"/>
    <property type="match status" value="2"/>
</dbReference>
<evidence type="ECO:0000313" key="3">
    <source>
        <dbReference type="Proteomes" id="UP001501468"/>
    </source>
</evidence>
<dbReference type="PANTHER" id="PTHR45947:SF3">
    <property type="entry name" value="SULFOQUINOVOSYL TRANSFERASE SQD2"/>
    <property type="match status" value="1"/>
</dbReference>
<organism evidence="2 3">
    <name type="scientific">Terrabacter ginsenosidimutans</name>
    <dbReference type="NCBI Taxonomy" id="490575"/>
    <lineage>
        <taxon>Bacteria</taxon>
        <taxon>Bacillati</taxon>
        <taxon>Actinomycetota</taxon>
        <taxon>Actinomycetes</taxon>
        <taxon>Micrococcales</taxon>
        <taxon>Intrasporangiaceae</taxon>
        <taxon>Terrabacter</taxon>
    </lineage>
</organism>
<dbReference type="CDD" id="cd03801">
    <property type="entry name" value="GT4_PimA-like"/>
    <property type="match status" value="1"/>
</dbReference>
<comment type="caution">
    <text evidence="2">The sequence shown here is derived from an EMBL/GenBank/DDBJ whole genome shotgun (WGS) entry which is preliminary data.</text>
</comment>
<dbReference type="Proteomes" id="UP001501468">
    <property type="component" value="Unassembled WGS sequence"/>
</dbReference>
<accession>A0ABP7E434</accession>
<dbReference type="InterPro" id="IPR050194">
    <property type="entry name" value="Glycosyltransferase_grp1"/>
</dbReference>
<dbReference type="PANTHER" id="PTHR45947">
    <property type="entry name" value="SULFOQUINOVOSYL TRANSFERASE SQD2"/>
    <property type="match status" value="1"/>
</dbReference>
<proteinExistence type="predicted"/>
<protein>
    <recommendedName>
        <fullName evidence="1">D-inositol 3-phosphate glycosyltransferase</fullName>
    </recommendedName>
</protein>
<name>A0ABP7E434_9MICO</name>
<evidence type="ECO:0000256" key="1">
    <source>
        <dbReference type="ARBA" id="ARBA00021292"/>
    </source>
</evidence>
<dbReference type="SUPFAM" id="SSF53756">
    <property type="entry name" value="UDP-Glycosyltransferase/glycogen phosphorylase"/>
    <property type="match status" value="1"/>
</dbReference>
<gene>
    <name evidence="2" type="ORF">GCM10022399_30970</name>
</gene>
<sequence length="344" mass="37365">MTPKTTKSVRLIGPPSSVHTMLWADSFIQHGHDVEIVGIQGRVFVGLVRTCLRGLRERALGRRVDVTVVHSLGTHALASLMLPRGRRHIVVPWGSEVVAARRSKMRSHVARMVLSRADLVLVTSQAMALVIADQWRISEGITKVVSWGVSSLFLEQTDPSSIPESHSVRARLGVSPDDLLVVAPRGISRTYRSDELRQAFAAARSGRKDLRLVVLGADAEGATAGDGEVLLPYLPKPELAELFAAADLVVSIPPDDQRSTTVLEAAASGAALVLSDIHPYRELIQLGIEATLVGEPVGPFLCAVLAQAGRMEPEASQRNRSLMRLHEDQQRQMAQVVCLCITED</sequence>
<reference evidence="3" key="1">
    <citation type="journal article" date="2019" name="Int. J. Syst. Evol. Microbiol.">
        <title>The Global Catalogue of Microorganisms (GCM) 10K type strain sequencing project: providing services to taxonomists for standard genome sequencing and annotation.</title>
        <authorList>
            <consortium name="The Broad Institute Genomics Platform"/>
            <consortium name="The Broad Institute Genome Sequencing Center for Infectious Disease"/>
            <person name="Wu L."/>
            <person name="Ma J."/>
        </authorList>
    </citation>
    <scope>NUCLEOTIDE SEQUENCE [LARGE SCALE GENOMIC DNA]</scope>
    <source>
        <strain evidence="3">JCM 17125</strain>
    </source>
</reference>
<evidence type="ECO:0000313" key="2">
    <source>
        <dbReference type="EMBL" id="GAA3711970.1"/>
    </source>
</evidence>
<dbReference type="EMBL" id="BAABDC010000005">
    <property type="protein sequence ID" value="GAA3711970.1"/>
    <property type="molecule type" value="Genomic_DNA"/>
</dbReference>